<gene>
    <name evidence="1" type="ORF">BU16DRAFT_524613</name>
</gene>
<sequence length="58" mass="6347">MSAFIFAYFDTPHTLEDTAGWSAGSHSADSLLHKVTLALQYLHVHPGIPHDLPHLAPN</sequence>
<proteinExistence type="predicted"/>
<evidence type="ECO:0000313" key="2">
    <source>
        <dbReference type="Proteomes" id="UP000799750"/>
    </source>
</evidence>
<reference evidence="1" key="1">
    <citation type="journal article" date="2020" name="Stud. Mycol.">
        <title>101 Dothideomycetes genomes: a test case for predicting lifestyles and emergence of pathogens.</title>
        <authorList>
            <person name="Haridas S."/>
            <person name="Albert R."/>
            <person name="Binder M."/>
            <person name="Bloem J."/>
            <person name="Labutti K."/>
            <person name="Salamov A."/>
            <person name="Andreopoulos B."/>
            <person name="Baker S."/>
            <person name="Barry K."/>
            <person name="Bills G."/>
            <person name="Bluhm B."/>
            <person name="Cannon C."/>
            <person name="Castanera R."/>
            <person name="Culley D."/>
            <person name="Daum C."/>
            <person name="Ezra D."/>
            <person name="Gonzalez J."/>
            <person name="Henrissat B."/>
            <person name="Kuo A."/>
            <person name="Liang C."/>
            <person name="Lipzen A."/>
            <person name="Lutzoni F."/>
            <person name="Magnuson J."/>
            <person name="Mondo S."/>
            <person name="Nolan M."/>
            <person name="Ohm R."/>
            <person name="Pangilinan J."/>
            <person name="Park H.-J."/>
            <person name="Ramirez L."/>
            <person name="Alfaro M."/>
            <person name="Sun H."/>
            <person name="Tritt A."/>
            <person name="Yoshinaga Y."/>
            <person name="Zwiers L.-H."/>
            <person name="Turgeon B."/>
            <person name="Goodwin S."/>
            <person name="Spatafora J."/>
            <person name="Crous P."/>
            <person name="Grigoriev I."/>
        </authorList>
    </citation>
    <scope>NUCLEOTIDE SEQUENCE</scope>
    <source>
        <strain evidence="1">CBS 269.34</strain>
    </source>
</reference>
<keyword evidence="2" id="KW-1185">Reference proteome</keyword>
<name>A0A6A6R3L7_9PEZI</name>
<dbReference type="EMBL" id="MU004185">
    <property type="protein sequence ID" value="KAF2498510.1"/>
    <property type="molecule type" value="Genomic_DNA"/>
</dbReference>
<protein>
    <submittedName>
        <fullName evidence="1">Uncharacterized protein</fullName>
    </submittedName>
</protein>
<organism evidence="1 2">
    <name type="scientific">Lophium mytilinum</name>
    <dbReference type="NCBI Taxonomy" id="390894"/>
    <lineage>
        <taxon>Eukaryota</taxon>
        <taxon>Fungi</taxon>
        <taxon>Dikarya</taxon>
        <taxon>Ascomycota</taxon>
        <taxon>Pezizomycotina</taxon>
        <taxon>Dothideomycetes</taxon>
        <taxon>Pleosporomycetidae</taxon>
        <taxon>Mytilinidiales</taxon>
        <taxon>Mytilinidiaceae</taxon>
        <taxon>Lophium</taxon>
    </lineage>
</organism>
<dbReference type="Proteomes" id="UP000799750">
    <property type="component" value="Unassembled WGS sequence"/>
</dbReference>
<evidence type="ECO:0000313" key="1">
    <source>
        <dbReference type="EMBL" id="KAF2498510.1"/>
    </source>
</evidence>
<dbReference type="AlphaFoldDB" id="A0A6A6R3L7"/>
<accession>A0A6A6R3L7</accession>